<accession>A0ABV5W6U8</accession>
<comment type="cofactor">
    <cofactor evidence="1">
        <name>Zn(2+)</name>
        <dbReference type="ChEBI" id="CHEBI:29105"/>
    </cofactor>
</comment>
<sequence>MRSISGDTPKVVWAELFPSEFKSRLQQCPLVYMPLGLCEPHGQISAFGLDTFKAEHLCRSVAEKIGGIVAPTMGYHIHEVGPSARFLEENVGENNPHMTSVPSFIFYHFYLYQLRAFYNAGFQHAIILSGHGGAHLHDLRNITNLFMERVNMRIWYGTDFDLTQGTFVGDHAGKYEISALMHIRPDLVDLSKKPLESVAGAGGRLAVGQDAEEATREYGEQIILACEAELTRVAADLNRQTGPSEEITPLPIELIEEIWQQIVRSAESNPEQWATLQPRAGQESVSELSRWKPHERVQMQYGSGAKAKACGRCACKTCKL</sequence>
<proteinExistence type="inferred from homology"/>
<evidence type="ECO:0000313" key="6">
    <source>
        <dbReference type="EMBL" id="MFB9756286.1"/>
    </source>
</evidence>
<protein>
    <submittedName>
        <fullName evidence="6">Creatininase family protein</fullName>
    </submittedName>
</protein>
<name>A0ABV5W6U8_9BACL</name>
<evidence type="ECO:0000256" key="2">
    <source>
        <dbReference type="ARBA" id="ARBA00022723"/>
    </source>
</evidence>
<evidence type="ECO:0000256" key="3">
    <source>
        <dbReference type="ARBA" id="ARBA00022801"/>
    </source>
</evidence>
<dbReference type="PANTHER" id="PTHR35005:SF1">
    <property type="entry name" value="2-AMINO-5-FORMYLAMINO-6-RIBOSYLAMINOPYRIMIDIN-4(3H)-ONE 5'-MONOPHOSPHATE DEFORMYLASE"/>
    <property type="match status" value="1"/>
</dbReference>
<dbReference type="InterPro" id="IPR003785">
    <property type="entry name" value="Creatininase/forma_Hydrolase"/>
</dbReference>
<gene>
    <name evidence="6" type="ORF">ACFFNY_32310</name>
</gene>
<dbReference type="SUPFAM" id="SSF102215">
    <property type="entry name" value="Creatininase"/>
    <property type="match status" value="1"/>
</dbReference>
<reference evidence="6 7" key="1">
    <citation type="submission" date="2024-09" db="EMBL/GenBank/DDBJ databases">
        <authorList>
            <person name="Sun Q."/>
            <person name="Mori K."/>
        </authorList>
    </citation>
    <scope>NUCLEOTIDE SEQUENCE [LARGE SCALE GENOMIC DNA]</scope>
    <source>
        <strain evidence="6 7">JCM 12520</strain>
    </source>
</reference>
<dbReference type="Pfam" id="PF02633">
    <property type="entry name" value="Creatininase"/>
    <property type="match status" value="1"/>
</dbReference>
<keyword evidence="4" id="KW-0862">Zinc</keyword>
<keyword evidence="3" id="KW-0378">Hydrolase</keyword>
<evidence type="ECO:0000313" key="7">
    <source>
        <dbReference type="Proteomes" id="UP001589619"/>
    </source>
</evidence>
<evidence type="ECO:0000256" key="1">
    <source>
        <dbReference type="ARBA" id="ARBA00001947"/>
    </source>
</evidence>
<dbReference type="Proteomes" id="UP001589619">
    <property type="component" value="Unassembled WGS sequence"/>
</dbReference>
<dbReference type="EMBL" id="JBHMAG010000022">
    <property type="protein sequence ID" value="MFB9756286.1"/>
    <property type="molecule type" value="Genomic_DNA"/>
</dbReference>
<dbReference type="Gene3D" id="3.40.50.10310">
    <property type="entry name" value="Creatininase"/>
    <property type="match status" value="1"/>
</dbReference>
<dbReference type="RefSeq" id="WP_344917309.1">
    <property type="nucleotide sequence ID" value="NZ_BAAAYO010000021.1"/>
</dbReference>
<comment type="similarity">
    <text evidence="5">Belongs to the creatininase superfamily.</text>
</comment>
<comment type="caution">
    <text evidence="6">The sequence shown here is derived from an EMBL/GenBank/DDBJ whole genome shotgun (WGS) entry which is preliminary data.</text>
</comment>
<dbReference type="InterPro" id="IPR024087">
    <property type="entry name" value="Creatininase-like_sf"/>
</dbReference>
<evidence type="ECO:0000256" key="4">
    <source>
        <dbReference type="ARBA" id="ARBA00022833"/>
    </source>
</evidence>
<keyword evidence="2" id="KW-0479">Metal-binding</keyword>
<dbReference type="PANTHER" id="PTHR35005">
    <property type="entry name" value="3-DEHYDRO-SCYLLO-INOSOSE HYDROLASE"/>
    <property type="match status" value="1"/>
</dbReference>
<evidence type="ECO:0000256" key="5">
    <source>
        <dbReference type="ARBA" id="ARBA00024029"/>
    </source>
</evidence>
<organism evidence="6 7">
    <name type="scientific">Paenibacillus hodogayensis</name>
    <dbReference type="NCBI Taxonomy" id="279208"/>
    <lineage>
        <taxon>Bacteria</taxon>
        <taxon>Bacillati</taxon>
        <taxon>Bacillota</taxon>
        <taxon>Bacilli</taxon>
        <taxon>Bacillales</taxon>
        <taxon>Paenibacillaceae</taxon>
        <taxon>Paenibacillus</taxon>
    </lineage>
</organism>
<keyword evidence="7" id="KW-1185">Reference proteome</keyword>